<evidence type="ECO:0000256" key="2">
    <source>
        <dbReference type="ARBA" id="ARBA00022490"/>
    </source>
</evidence>
<organism evidence="10 11">
    <name type="scientific">Alosa alosa</name>
    <name type="common">allis shad</name>
    <dbReference type="NCBI Taxonomy" id="278164"/>
    <lineage>
        <taxon>Eukaryota</taxon>
        <taxon>Metazoa</taxon>
        <taxon>Chordata</taxon>
        <taxon>Craniata</taxon>
        <taxon>Vertebrata</taxon>
        <taxon>Euteleostomi</taxon>
        <taxon>Actinopterygii</taxon>
        <taxon>Neopterygii</taxon>
        <taxon>Teleostei</taxon>
        <taxon>Clupei</taxon>
        <taxon>Clupeiformes</taxon>
        <taxon>Clupeoidei</taxon>
        <taxon>Clupeidae</taxon>
        <taxon>Alosa</taxon>
    </lineage>
</organism>
<dbReference type="FunFam" id="3.80.10.10:FF:000100">
    <property type="entry name" value="Si:dkey-11n14.1"/>
    <property type="match status" value="1"/>
</dbReference>
<sequence length="1006" mass="113280">MAVNSLDLLFRTLDELESAELKRFRTYLSERTVEGFEPIPRGKLEGKDATDVASMMKKAYGEEGSVKMTLTILRKMKLNNLADKLERPQTQRPPSPVPSGVSMNSMPEHPTFSSGPVPSGLKDVAESGDRDDAILQEVKAKYKEWMIEKFGKIHECIEDGKNKTLLRKIYTELYITEGESEGVNTQHEIRRIETQTKFQRANEDKINCNDIFKCLPDQEKIRTVMTTGIAGIGKSVCVQKFILDWAEERAHQDVDFIFALPFRQLNLKQNDSYALLKLLLVFHKLNENDINPDVLCKLKIMFIFDGLDESKLPLNVEQDMDDPLKTASVDVLITNLITGNLLPNALIWITSRPAAVKMIPPKYIDRWTEVQGFNDQQKDEYFKKKIENPAKMDTAIAHIKRSKSLYIMCHIPVFCWILASVLLKMINHTSTSDLPQTLTEVYICFLLTETNRKGQKYGKGFERDDKKRLKSNKDAILKLSELAYKELLKGNILFYEDNLNECGINEEDITLYSGMCSEFFMSECAVDQRKVYCFVHLSIQEFLAALFVFHSFVTKNTEALRQFISQESLSNLSMAEFLRTAIDKSMQKEDGQLDLFLRFLLGMSLESNQNFLQGLLTHTESSSDSLKETAENIKRILSKDTKVPERCMNLLLCLLEMKDNSLHQEIQQYIDSGEKLSPAQCSRLAYMLLVSEETLDELDLAKYKSSNEGRQRLLIVVKACRKARLVGCDLKEESCRVLTSALQSENFLLKELDLSSNPLKDSGVRLLSVGLKHANCRLETLRLVGCGLTEESCEVLTSALQSEHSLLKELDLSSNPLMDSGVRLLSVGLKHTNCKLETLRVITPTSTDGVLQSTNALIKLDLGENDLGDSGVKLLSKGLSSPDCKLQTLRLADCKLTDKSYEMVASVLQSPNFLLLLNLSDNDLGDSGVQLLSKGLSSSYCKIHTLRLTDCKLSEKSCGIVASVLQSPNSLIELDLSHNVLRDSGVHLLSKGLSSSHCKLQTLRLV</sequence>
<dbReference type="InterPro" id="IPR001611">
    <property type="entry name" value="Leu-rich_rpt"/>
</dbReference>
<dbReference type="EMBL" id="JADWDJ010000007">
    <property type="protein sequence ID" value="KAG5277913.1"/>
    <property type="molecule type" value="Genomic_DNA"/>
</dbReference>
<feature type="domain" description="Pyrin" evidence="8">
    <location>
        <begin position="1"/>
        <end position="91"/>
    </location>
</feature>
<dbReference type="PROSITE" id="PS50824">
    <property type="entry name" value="DAPIN"/>
    <property type="match status" value="1"/>
</dbReference>
<accession>A0AAV6GS09</accession>
<dbReference type="SMART" id="SM01289">
    <property type="entry name" value="PYRIN"/>
    <property type="match status" value="1"/>
</dbReference>
<dbReference type="GO" id="GO:0005737">
    <property type="term" value="C:cytoplasm"/>
    <property type="evidence" value="ECO:0007669"/>
    <property type="project" value="UniProtKB-SubCell"/>
</dbReference>
<dbReference type="FunFam" id="3.40.50.300:FF:000210">
    <property type="entry name" value="Si:dkey-16p6.1"/>
    <property type="match status" value="1"/>
</dbReference>
<proteinExistence type="predicted"/>
<evidence type="ECO:0000256" key="1">
    <source>
        <dbReference type="ARBA" id="ARBA00004496"/>
    </source>
</evidence>
<dbReference type="SMART" id="SM01288">
    <property type="entry name" value="FISNA"/>
    <property type="match status" value="1"/>
</dbReference>
<dbReference type="InterPro" id="IPR041267">
    <property type="entry name" value="NLRP_HD2"/>
</dbReference>
<dbReference type="SMART" id="SM00368">
    <property type="entry name" value="LRR_RI"/>
    <property type="match status" value="8"/>
</dbReference>
<dbReference type="Proteomes" id="UP000823561">
    <property type="component" value="Chromosome 7"/>
</dbReference>
<feature type="compositionally biased region" description="Polar residues" evidence="7">
    <location>
        <begin position="101"/>
        <end position="116"/>
    </location>
</feature>
<dbReference type="InterPro" id="IPR007111">
    <property type="entry name" value="NACHT_NTPase"/>
</dbReference>
<dbReference type="Gene3D" id="1.10.533.10">
    <property type="entry name" value="Death Domain, Fas"/>
    <property type="match status" value="1"/>
</dbReference>
<dbReference type="InterPro" id="IPR011029">
    <property type="entry name" value="DEATH-like_dom_sf"/>
</dbReference>
<keyword evidence="11" id="KW-1185">Reference proteome</keyword>
<dbReference type="CDD" id="cd08321">
    <property type="entry name" value="Pyrin_ASC-like"/>
    <property type="match status" value="1"/>
</dbReference>
<evidence type="ECO:0000256" key="4">
    <source>
        <dbReference type="ARBA" id="ARBA00022737"/>
    </source>
</evidence>
<reference evidence="10" key="1">
    <citation type="submission" date="2020-10" db="EMBL/GenBank/DDBJ databases">
        <title>Chromosome-scale genome assembly of the Allis shad, Alosa alosa.</title>
        <authorList>
            <person name="Margot Z."/>
            <person name="Christophe K."/>
            <person name="Cabau C."/>
            <person name="Louis A."/>
            <person name="Berthelot C."/>
            <person name="Parey E."/>
            <person name="Roest Crollius H."/>
            <person name="Montfort J."/>
            <person name="Robinson-Rechavi M."/>
            <person name="Bucao C."/>
            <person name="Bouchez O."/>
            <person name="Gislard M."/>
            <person name="Lluch J."/>
            <person name="Milhes M."/>
            <person name="Lampietro C."/>
            <person name="Lopez Roques C."/>
            <person name="Donnadieu C."/>
            <person name="Braasch I."/>
            <person name="Desvignes T."/>
            <person name="Postlethwait J."/>
            <person name="Bobe J."/>
            <person name="Guiguen Y."/>
        </authorList>
    </citation>
    <scope>NUCLEOTIDE SEQUENCE</scope>
    <source>
        <strain evidence="10">M-15738</strain>
        <tissue evidence="10">Blood</tissue>
    </source>
</reference>
<keyword evidence="4" id="KW-0677">Repeat</keyword>
<protein>
    <recommendedName>
        <fullName evidence="12">NACHT, LRR and PYD domains-containing protein 12-like</fullName>
    </recommendedName>
</protein>
<dbReference type="PANTHER" id="PTHR24106">
    <property type="entry name" value="NACHT, LRR AND CARD DOMAINS-CONTAINING"/>
    <property type="match status" value="1"/>
</dbReference>
<evidence type="ECO:0000259" key="8">
    <source>
        <dbReference type="PROSITE" id="PS50824"/>
    </source>
</evidence>
<dbReference type="Pfam" id="PF14484">
    <property type="entry name" value="FISNA"/>
    <property type="match status" value="1"/>
</dbReference>
<dbReference type="InterPro" id="IPR041075">
    <property type="entry name" value="NOD1/2_WH"/>
</dbReference>
<dbReference type="SUPFAM" id="SSF47986">
    <property type="entry name" value="DEATH domain"/>
    <property type="match status" value="1"/>
</dbReference>
<dbReference type="Pfam" id="PF17776">
    <property type="entry name" value="NLRC4_HD2"/>
    <property type="match status" value="1"/>
</dbReference>
<dbReference type="Gene3D" id="3.80.10.10">
    <property type="entry name" value="Ribonuclease Inhibitor"/>
    <property type="match status" value="2"/>
</dbReference>
<dbReference type="InterPro" id="IPR027417">
    <property type="entry name" value="P-loop_NTPase"/>
</dbReference>
<evidence type="ECO:0000256" key="7">
    <source>
        <dbReference type="SAM" id="MobiDB-lite"/>
    </source>
</evidence>
<evidence type="ECO:0000256" key="6">
    <source>
        <dbReference type="ARBA" id="ARBA00022840"/>
    </source>
</evidence>
<dbReference type="Gene3D" id="3.40.50.300">
    <property type="entry name" value="P-loop containing nucleotide triphosphate hydrolases"/>
    <property type="match status" value="1"/>
</dbReference>
<keyword evidence="6" id="KW-0067">ATP-binding</keyword>
<dbReference type="Pfam" id="PF05729">
    <property type="entry name" value="NACHT"/>
    <property type="match status" value="1"/>
</dbReference>
<dbReference type="Pfam" id="PF17779">
    <property type="entry name" value="WHD_NOD2"/>
    <property type="match status" value="1"/>
</dbReference>
<dbReference type="SUPFAM" id="SSF52047">
    <property type="entry name" value="RNI-like"/>
    <property type="match status" value="1"/>
</dbReference>
<dbReference type="InterPro" id="IPR051261">
    <property type="entry name" value="NLR"/>
</dbReference>
<evidence type="ECO:0000313" key="10">
    <source>
        <dbReference type="EMBL" id="KAG5277913.1"/>
    </source>
</evidence>
<feature type="domain" description="NACHT" evidence="9">
    <location>
        <begin position="222"/>
        <end position="355"/>
    </location>
</feature>
<keyword evidence="2" id="KW-0963">Cytoplasm</keyword>
<comment type="subcellular location">
    <subcellularLocation>
        <location evidence="1">Cytoplasm</location>
    </subcellularLocation>
</comment>
<evidence type="ECO:0000256" key="3">
    <source>
        <dbReference type="ARBA" id="ARBA00022614"/>
    </source>
</evidence>
<gene>
    <name evidence="10" type="ORF">AALO_G00092780</name>
</gene>
<dbReference type="PROSITE" id="PS50837">
    <property type="entry name" value="NACHT"/>
    <property type="match status" value="1"/>
</dbReference>
<keyword evidence="5" id="KW-0547">Nucleotide-binding</keyword>
<evidence type="ECO:0000256" key="5">
    <source>
        <dbReference type="ARBA" id="ARBA00022741"/>
    </source>
</evidence>
<comment type="caution">
    <text evidence="10">The sequence shown here is derived from an EMBL/GenBank/DDBJ whole genome shotgun (WGS) entry which is preliminary data.</text>
</comment>
<dbReference type="InterPro" id="IPR032675">
    <property type="entry name" value="LRR_dom_sf"/>
</dbReference>
<dbReference type="Pfam" id="PF02758">
    <property type="entry name" value="PYRIN"/>
    <property type="match status" value="1"/>
</dbReference>
<dbReference type="AlphaFoldDB" id="A0AAV6GS09"/>
<feature type="region of interest" description="Disordered" evidence="7">
    <location>
        <begin position="82"/>
        <end position="128"/>
    </location>
</feature>
<evidence type="ECO:0000313" key="11">
    <source>
        <dbReference type="Proteomes" id="UP000823561"/>
    </source>
</evidence>
<evidence type="ECO:0008006" key="12">
    <source>
        <dbReference type="Google" id="ProtNLM"/>
    </source>
</evidence>
<name>A0AAV6GS09_9TELE</name>
<dbReference type="GO" id="GO:0005524">
    <property type="term" value="F:ATP binding"/>
    <property type="evidence" value="ECO:0007669"/>
    <property type="project" value="UniProtKB-KW"/>
</dbReference>
<dbReference type="InterPro" id="IPR029495">
    <property type="entry name" value="NACHT-assoc"/>
</dbReference>
<keyword evidence="3" id="KW-0433">Leucine-rich repeat</keyword>
<dbReference type="InterPro" id="IPR004020">
    <property type="entry name" value="DAPIN"/>
</dbReference>
<dbReference type="Pfam" id="PF13516">
    <property type="entry name" value="LRR_6"/>
    <property type="match status" value="5"/>
</dbReference>
<evidence type="ECO:0000259" key="9">
    <source>
        <dbReference type="PROSITE" id="PS50837"/>
    </source>
</evidence>